<reference evidence="1 2" key="1">
    <citation type="submission" date="2016-04" db="EMBL/GenBank/DDBJ databases">
        <title>Genome sequence of Clostridium magnum DSM 2767.</title>
        <authorList>
            <person name="Poehlein A."/>
            <person name="Uhlig R."/>
            <person name="Fischer R."/>
            <person name="Bahl H."/>
            <person name="Daniel R."/>
        </authorList>
    </citation>
    <scope>NUCLEOTIDE SEQUENCE [LARGE SCALE GENOMIC DNA]</scope>
    <source>
        <strain evidence="1 2">DSM 2767</strain>
    </source>
</reference>
<dbReference type="STRING" id="1121326.CLMAG_55150"/>
<accession>A0A161YGJ8</accession>
<dbReference type="PATRIC" id="fig|1121326.3.peg.5580"/>
<gene>
    <name evidence="1" type="ORF">CLMAG_55150</name>
</gene>
<dbReference type="AlphaFoldDB" id="A0A161YGJ8"/>
<dbReference type="EMBL" id="LWAE01000010">
    <property type="protein sequence ID" value="KZL89292.1"/>
    <property type="molecule type" value="Genomic_DNA"/>
</dbReference>
<organism evidence="1 2">
    <name type="scientific">Clostridium magnum DSM 2767</name>
    <dbReference type="NCBI Taxonomy" id="1121326"/>
    <lineage>
        <taxon>Bacteria</taxon>
        <taxon>Bacillati</taxon>
        <taxon>Bacillota</taxon>
        <taxon>Clostridia</taxon>
        <taxon>Eubacteriales</taxon>
        <taxon>Clostridiaceae</taxon>
        <taxon>Clostridium</taxon>
    </lineage>
</organism>
<keyword evidence="2" id="KW-1185">Reference proteome</keyword>
<evidence type="ECO:0000313" key="1">
    <source>
        <dbReference type="EMBL" id="KZL89292.1"/>
    </source>
</evidence>
<proteinExistence type="predicted"/>
<dbReference type="Proteomes" id="UP000076603">
    <property type="component" value="Unassembled WGS sequence"/>
</dbReference>
<evidence type="ECO:0000313" key="2">
    <source>
        <dbReference type="Proteomes" id="UP000076603"/>
    </source>
</evidence>
<name>A0A161YGJ8_9CLOT</name>
<protein>
    <submittedName>
        <fullName evidence="1">Uncharacterized protein</fullName>
    </submittedName>
</protein>
<comment type="caution">
    <text evidence="1">The sequence shown here is derived from an EMBL/GenBank/DDBJ whole genome shotgun (WGS) entry which is preliminary data.</text>
</comment>
<sequence length="33" mass="3992">MEKGLKKPIIFLYKITPSSLEKMQKEIVERKER</sequence>